<keyword evidence="1" id="KW-0812">Transmembrane</keyword>
<keyword evidence="1" id="KW-0472">Membrane</keyword>
<dbReference type="RefSeq" id="WP_310574275.1">
    <property type="nucleotide sequence ID" value="NZ_JAVKPK010000001.1"/>
</dbReference>
<evidence type="ECO:0000313" key="2">
    <source>
        <dbReference type="EMBL" id="MDR7664247.1"/>
    </source>
</evidence>
<evidence type="ECO:0000313" key="3">
    <source>
        <dbReference type="Proteomes" id="UP001246244"/>
    </source>
</evidence>
<sequence>MINLILVILESLAKIILKVVKLLIVDPIQKIEIFLIDTKREIRKELRSDVSRWVIACIICALLVGYLTHLNSSFYENNTDNVQSFLSSISQGLAALFALAFTISIFGAQTMGGFTALDKVMDRWAKVYMVLFSVGIIFPLWQLITEIYSIDLFSLIPKMSIALPLQQLKIGSVGNIDLLTLDIILVSFCVLGIIPFTIKINRIIKYEGGIPDSYSKARDAIISGNEVISSDNISKLGRLGYSALKDALPDKVMFSTTAIRNLGNLSIKNNLEGSTAQVIVELDKLGLKAMDQKTEIGDYKVPWVVMHHYIFLPEYPIAWNLTNGFREICIGSIDRNFDEATVSFSCDALFDIGYMYIQKIRTTFLKTISRNLRMVLPNQLSLLEGDWSNSKTPTLVEMLLEIAEKATKKKEPLFCWNDITERNYQEKDLDNLNKFFKEDMQTSFKARHMRKTDNGKTIMLFGDRSNYSFELKGENEQAILTHQFYNNAGFAEKEPECVKVLPICYKDNKIYICKFKYNETLKHSLIYLWIIGTYTMNNYPDGVTDDIVRQIKRSENEDIRSIFESEYIQQETSDFALTSDRRDDFEDIVDYIKKFQEFYFGFEEYLQHKQD</sequence>
<name>A0ABU2CWX6_9EURY</name>
<accession>A0ABU2CWX6</accession>
<evidence type="ECO:0000256" key="1">
    <source>
        <dbReference type="SAM" id="Phobius"/>
    </source>
</evidence>
<dbReference type="EMBL" id="JAVKPK010000001">
    <property type="protein sequence ID" value="MDR7664247.1"/>
    <property type="molecule type" value="Genomic_DNA"/>
</dbReference>
<dbReference type="Proteomes" id="UP001246244">
    <property type="component" value="Unassembled WGS sequence"/>
</dbReference>
<reference evidence="3" key="1">
    <citation type="submission" date="2023-07" db="EMBL/GenBank/DDBJ databases">
        <title>Whole-genome sequencing of a new Methanosarcina sp. Z-7115.</title>
        <authorList>
            <person name="Zhilina T.N."/>
            <person name="Merkel A.Y."/>
        </authorList>
    </citation>
    <scope>NUCLEOTIDE SEQUENCE [LARGE SCALE GENOMIC DNA]</scope>
    <source>
        <strain evidence="3">Z-7115</strain>
    </source>
</reference>
<organism evidence="2 3">
    <name type="scientific">Methanosarcina baikalica</name>
    <dbReference type="NCBI Taxonomy" id="3073890"/>
    <lineage>
        <taxon>Archaea</taxon>
        <taxon>Methanobacteriati</taxon>
        <taxon>Methanobacteriota</taxon>
        <taxon>Stenosarchaea group</taxon>
        <taxon>Methanomicrobia</taxon>
        <taxon>Methanosarcinales</taxon>
        <taxon>Methanosarcinaceae</taxon>
        <taxon>Methanosarcina</taxon>
    </lineage>
</organism>
<feature type="transmembrane region" description="Helical" evidence="1">
    <location>
        <begin position="178"/>
        <end position="198"/>
    </location>
</feature>
<feature type="transmembrane region" description="Helical" evidence="1">
    <location>
        <begin position="127"/>
        <end position="144"/>
    </location>
</feature>
<proteinExistence type="predicted"/>
<keyword evidence="3" id="KW-1185">Reference proteome</keyword>
<comment type="caution">
    <text evidence="2">The sequence shown here is derived from an EMBL/GenBank/DDBJ whole genome shotgun (WGS) entry which is preliminary data.</text>
</comment>
<feature type="transmembrane region" description="Helical" evidence="1">
    <location>
        <begin position="50"/>
        <end position="68"/>
    </location>
</feature>
<feature type="transmembrane region" description="Helical" evidence="1">
    <location>
        <begin position="88"/>
        <end position="106"/>
    </location>
</feature>
<protein>
    <submittedName>
        <fullName evidence="2">Uncharacterized protein</fullName>
    </submittedName>
</protein>
<keyword evidence="1" id="KW-1133">Transmembrane helix</keyword>
<gene>
    <name evidence="2" type="ORF">RG963_00310</name>
</gene>